<protein>
    <submittedName>
        <fullName evidence="2">Uncharacterized protein</fullName>
    </submittedName>
</protein>
<reference evidence="2 3" key="1">
    <citation type="submission" date="2019-09" db="EMBL/GenBank/DDBJ databases">
        <title>The hologenome of the rock-dwelling lichen Lasallia pustulata.</title>
        <authorList>
            <person name="Greshake Tzovaras B."/>
            <person name="Segers F."/>
            <person name="Bicker A."/>
            <person name="Dal Grande F."/>
            <person name="Otte J."/>
            <person name="Hankeln T."/>
            <person name="Schmitt I."/>
            <person name="Ebersberger I."/>
        </authorList>
    </citation>
    <scope>NUCLEOTIDE SEQUENCE [LARGE SCALE GENOMIC DNA]</scope>
    <source>
        <strain evidence="2">A1-1</strain>
    </source>
</reference>
<dbReference type="CDD" id="cd00303">
    <property type="entry name" value="retropepsin_like"/>
    <property type="match status" value="1"/>
</dbReference>
<dbReference type="InterPro" id="IPR021109">
    <property type="entry name" value="Peptidase_aspartic_dom_sf"/>
</dbReference>
<comment type="caution">
    <text evidence="2">The sequence shown here is derived from an EMBL/GenBank/DDBJ whole genome shotgun (WGS) entry which is preliminary data.</text>
</comment>
<feature type="compositionally biased region" description="Basic and acidic residues" evidence="1">
    <location>
        <begin position="476"/>
        <end position="497"/>
    </location>
</feature>
<evidence type="ECO:0000313" key="2">
    <source>
        <dbReference type="EMBL" id="KAA6409103.1"/>
    </source>
</evidence>
<feature type="compositionally biased region" description="Polar residues" evidence="1">
    <location>
        <begin position="267"/>
        <end position="277"/>
    </location>
</feature>
<feature type="compositionally biased region" description="Low complexity" evidence="1">
    <location>
        <begin position="498"/>
        <end position="515"/>
    </location>
</feature>
<feature type="compositionally biased region" description="Polar residues" evidence="1">
    <location>
        <begin position="250"/>
        <end position="259"/>
    </location>
</feature>
<sequence length="515" mass="56502">MATHMCPVRPTEPSSHRPLKSRFDATSARVKDLKSLLRMWRGGTSAYRIQVRNELSKFNVWGDGFDATEGGLDARLRDSKELSKMVESTLDKFKDAVEGEIQQFDVTRKPKSWWQSFGNPKSWWQSFSNPKSWWPSFSNPRRPESKPGEFLKALKALNEGLLRLAPSIENPAQELLSRSLRHSAAMQSSTTPDNVSLCTNSTVLTPENDSTFSRPGANDNDVGFSAASMTSFSKSSSEVDSTDLVKANKFSDQSTSSDTPPHKSERGVSSPNYSLPSTVAPEATEADDSAEESLTAKLGRYALRCLQQGSLYLPRLTWNPAGVTDRALAGGHGADGMYLKIDVWTKTGYLWSALALVDSGSDVSLISKGTALLTGLGDDAVDVDPDKEVLRGVGGIAVPATHKLEAPWRELDGRNKWPTTFYVTELPEGVDVVLGQDWNKKSKYLKPDRTVLVANLTKRKETSEETANHMQQQEEQAQRKKMDKAKAAAARDADRKSQAATAQQHTASGARGFAA</sequence>
<evidence type="ECO:0000256" key="1">
    <source>
        <dbReference type="SAM" id="MobiDB-lite"/>
    </source>
</evidence>
<name>A0A5M8PJ85_9LECA</name>
<dbReference type="EMBL" id="VXIT01000012">
    <property type="protein sequence ID" value="KAA6409103.1"/>
    <property type="molecule type" value="Genomic_DNA"/>
</dbReference>
<dbReference type="AlphaFoldDB" id="A0A5M8PJ85"/>
<feature type="region of interest" description="Disordered" evidence="1">
    <location>
        <begin position="183"/>
        <end position="217"/>
    </location>
</feature>
<dbReference type="Gene3D" id="2.40.70.10">
    <property type="entry name" value="Acid Proteases"/>
    <property type="match status" value="1"/>
</dbReference>
<feature type="region of interest" description="Disordered" evidence="1">
    <location>
        <begin position="459"/>
        <end position="515"/>
    </location>
</feature>
<proteinExistence type="predicted"/>
<evidence type="ECO:0000313" key="3">
    <source>
        <dbReference type="Proteomes" id="UP000324767"/>
    </source>
</evidence>
<feature type="compositionally biased region" description="Polar residues" evidence="1">
    <location>
        <begin position="185"/>
        <end position="213"/>
    </location>
</feature>
<accession>A0A5M8PJ85</accession>
<gene>
    <name evidence="2" type="ORF">FRX48_07447</name>
</gene>
<organism evidence="2 3">
    <name type="scientific">Lasallia pustulata</name>
    <dbReference type="NCBI Taxonomy" id="136370"/>
    <lineage>
        <taxon>Eukaryota</taxon>
        <taxon>Fungi</taxon>
        <taxon>Dikarya</taxon>
        <taxon>Ascomycota</taxon>
        <taxon>Pezizomycotina</taxon>
        <taxon>Lecanoromycetes</taxon>
        <taxon>OSLEUM clade</taxon>
        <taxon>Umbilicariomycetidae</taxon>
        <taxon>Umbilicariales</taxon>
        <taxon>Umbilicariaceae</taxon>
        <taxon>Lasallia</taxon>
    </lineage>
</organism>
<feature type="region of interest" description="Disordered" evidence="1">
    <location>
        <begin position="247"/>
        <end position="291"/>
    </location>
</feature>
<dbReference type="Proteomes" id="UP000324767">
    <property type="component" value="Unassembled WGS sequence"/>
</dbReference>